<sequence>MRGGWRFWVGFAVVTLLIAGGLSYLASSSPDGLDSATLQGCQVVETPQGEQLRGDCIAQHADQHALAHSPLADYTLGGRDGTNGVAGIAGVAVTVLVASGAFWLIARSRARSAAPTSSSVPED</sequence>
<accession>A0A9X3BGK6</accession>
<evidence type="ECO:0000256" key="5">
    <source>
        <dbReference type="ARBA" id="ARBA00023136"/>
    </source>
</evidence>
<dbReference type="RefSeq" id="WP_043407780.1">
    <property type="nucleotide sequence ID" value="NZ_CP092427.2"/>
</dbReference>
<proteinExistence type="predicted"/>
<reference evidence="8" key="2">
    <citation type="journal article" date="2022" name="BMC Genomics">
        <title>Comparative genome analysis of mycobacteria focusing on tRNA and non-coding RNA.</title>
        <authorList>
            <person name="Behra P.R.K."/>
            <person name="Pettersson B.M.F."/>
            <person name="Ramesh M."/>
            <person name="Das S."/>
            <person name="Dasgupta S."/>
            <person name="Kirsebom L.A."/>
        </authorList>
    </citation>
    <scope>NUCLEOTIDE SEQUENCE</scope>
    <source>
        <strain evidence="8">DSM 45406</strain>
    </source>
</reference>
<keyword evidence="5 6" id="KW-0472">Membrane</keyword>
<feature type="transmembrane region" description="Helical" evidence="6">
    <location>
        <begin position="84"/>
        <end position="106"/>
    </location>
</feature>
<comment type="subcellular location">
    <subcellularLocation>
        <location evidence="1">Cell membrane</location>
    </subcellularLocation>
</comment>
<protein>
    <submittedName>
        <fullName evidence="8">PDGLE domain-containing protein</fullName>
    </submittedName>
</protein>
<reference evidence="8" key="1">
    <citation type="submission" date="2020-07" db="EMBL/GenBank/DDBJ databases">
        <authorList>
            <person name="Pettersson B.M.F."/>
            <person name="Behra P.R.K."/>
            <person name="Ramesh M."/>
            <person name="Das S."/>
            <person name="Dasgupta S."/>
            <person name="Kirsebom L.A."/>
        </authorList>
    </citation>
    <scope>NUCLEOTIDE SEQUENCE</scope>
    <source>
        <strain evidence="8">DSM 45406</strain>
    </source>
</reference>
<evidence type="ECO:0000256" key="3">
    <source>
        <dbReference type="ARBA" id="ARBA00022692"/>
    </source>
</evidence>
<keyword evidence="10" id="KW-1185">Reference proteome</keyword>
<evidence type="ECO:0000313" key="9">
    <source>
        <dbReference type="EMBL" id="ULP38761.1"/>
    </source>
</evidence>
<evidence type="ECO:0000256" key="4">
    <source>
        <dbReference type="ARBA" id="ARBA00022989"/>
    </source>
</evidence>
<keyword evidence="4 6" id="KW-1133">Transmembrane helix</keyword>
<feature type="domain" description="PDGLE" evidence="7">
    <location>
        <begin position="6"/>
        <end position="107"/>
    </location>
</feature>
<name>A0A9X3BGK6_9MYCO</name>
<keyword evidence="2" id="KW-1003">Cell membrane</keyword>
<gene>
    <name evidence="8" type="ORF">H7H73_15050</name>
    <name evidence="9" type="ORF">MJO55_10320</name>
</gene>
<dbReference type="EMBL" id="JACKRN010000523">
    <property type="protein sequence ID" value="MCV7071543.1"/>
    <property type="molecule type" value="Genomic_DNA"/>
</dbReference>
<dbReference type="EMBL" id="CP092427">
    <property type="protein sequence ID" value="ULP38761.1"/>
    <property type="molecule type" value="Genomic_DNA"/>
</dbReference>
<evidence type="ECO:0000256" key="6">
    <source>
        <dbReference type="SAM" id="Phobius"/>
    </source>
</evidence>
<evidence type="ECO:0000313" key="10">
    <source>
        <dbReference type="Proteomes" id="UP001055159"/>
    </source>
</evidence>
<evidence type="ECO:0000256" key="1">
    <source>
        <dbReference type="ARBA" id="ARBA00004236"/>
    </source>
</evidence>
<evidence type="ECO:0000256" key="2">
    <source>
        <dbReference type="ARBA" id="ARBA00022475"/>
    </source>
</evidence>
<feature type="transmembrane region" description="Helical" evidence="6">
    <location>
        <begin position="7"/>
        <end position="26"/>
    </location>
</feature>
<evidence type="ECO:0000313" key="11">
    <source>
        <dbReference type="Proteomes" id="UP001140272"/>
    </source>
</evidence>
<dbReference type="Proteomes" id="UP001140272">
    <property type="component" value="Unassembled WGS sequence"/>
</dbReference>
<reference evidence="9" key="3">
    <citation type="submission" date="2022-08" db="EMBL/GenBank/DDBJ databases">
        <title>Whole genome sequencing of non-tuberculosis mycobacteria type-strains.</title>
        <authorList>
            <person name="Igarashi Y."/>
            <person name="Osugi A."/>
            <person name="Mitarai S."/>
        </authorList>
    </citation>
    <scope>NUCLEOTIDE SEQUENCE</scope>
    <source>
        <strain evidence="9">JCM 16372</strain>
    </source>
</reference>
<keyword evidence="3 6" id="KW-0812">Transmembrane</keyword>
<dbReference type="Pfam" id="PF13190">
    <property type="entry name" value="PDGLE"/>
    <property type="match status" value="1"/>
</dbReference>
<dbReference type="InterPro" id="IPR025937">
    <property type="entry name" value="PDGLE_dom"/>
</dbReference>
<dbReference type="AlphaFoldDB" id="A0A9X3BGK6"/>
<dbReference type="GO" id="GO:0005886">
    <property type="term" value="C:plasma membrane"/>
    <property type="evidence" value="ECO:0007669"/>
    <property type="project" value="UniProtKB-SubCell"/>
</dbReference>
<dbReference type="Proteomes" id="UP001055159">
    <property type="component" value="Chromosome"/>
</dbReference>
<evidence type="ECO:0000259" key="7">
    <source>
        <dbReference type="Pfam" id="PF13190"/>
    </source>
</evidence>
<organism evidence="8 11">
    <name type="scientific">Mycolicibacterium rufum</name>
    <dbReference type="NCBI Taxonomy" id="318424"/>
    <lineage>
        <taxon>Bacteria</taxon>
        <taxon>Bacillati</taxon>
        <taxon>Actinomycetota</taxon>
        <taxon>Actinomycetes</taxon>
        <taxon>Mycobacteriales</taxon>
        <taxon>Mycobacteriaceae</taxon>
        <taxon>Mycolicibacterium</taxon>
    </lineage>
</organism>
<evidence type="ECO:0000313" key="8">
    <source>
        <dbReference type="EMBL" id="MCV7071543.1"/>
    </source>
</evidence>